<protein>
    <submittedName>
        <fullName evidence="1">Uncharacterized protein</fullName>
    </submittedName>
</protein>
<sequence length="71" mass="7811">MVGLYEGGNEPPGSLKTSNITMNITIRPMTSDGKSDCDYECDDVAYDDEENDDDELMTKTMEIKAAVAAKR</sequence>
<evidence type="ECO:0000313" key="2">
    <source>
        <dbReference type="Proteomes" id="UP001148838"/>
    </source>
</evidence>
<evidence type="ECO:0000313" key="1">
    <source>
        <dbReference type="EMBL" id="KAJ4433125.1"/>
    </source>
</evidence>
<comment type="caution">
    <text evidence="1">The sequence shown here is derived from an EMBL/GenBank/DDBJ whole genome shotgun (WGS) entry which is preliminary data.</text>
</comment>
<organism evidence="1 2">
    <name type="scientific">Periplaneta americana</name>
    <name type="common">American cockroach</name>
    <name type="synonym">Blatta americana</name>
    <dbReference type="NCBI Taxonomy" id="6978"/>
    <lineage>
        <taxon>Eukaryota</taxon>
        <taxon>Metazoa</taxon>
        <taxon>Ecdysozoa</taxon>
        <taxon>Arthropoda</taxon>
        <taxon>Hexapoda</taxon>
        <taxon>Insecta</taxon>
        <taxon>Pterygota</taxon>
        <taxon>Neoptera</taxon>
        <taxon>Polyneoptera</taxon>
        <taxon>Dictyoptera</taxon>
        <taxon>Blattodea</taxon>
        <taxon>Blattoidea</taxon>
        <taxon>Blattidae</taxon>
        <taxon>Blattinae</taxon>
        <taxon>Periplaneta</taxon>
    </lineage>
</organism>
<gene>
    <name evidence="1" type="ORF">ANN_15382</name>
</gene>
<reference evidence="1 2" key="1">
    <citation type="journal article" date="2022" name="Allergy">
        <title>Genome assembly and annotation of Periplaneta americana reveal a comprehensive cockroach allergen profile.</title>
        <authorList>
            <person name="Wang L."/>
            <person name="Xiong Q."/>
            <person name="Saelim N."/>
            <person name="Wang L."/>
            <person name="Nong W."/>
            <person name="Wan A.T."/>
            <person name="Shi M."/>
            <person name="Liu X."/>
            <person name="Cao Q."/>
            <person name="Hui J.H.L."/>
            <person name="Sookrung N."/>
            <person name="Leung T.F."/>
            <person name="Tungtrongchitr A."/>
            <person name="Tsui S.K.W."/>
        </authorList>
    </citation>
    <scope>NUCLEOTIDE SEQUENCE [LARGE SCALE GENOMIC DNA]</scope>
    <source>
        <strain evidence="1">PWHHKU_190912</strain>
    </source>
</reference>
<accession>A0ABQ8SI42</accession>
<dbReference type="EMBL" id="JAJSOF020000027">
    <property type="protein sequence ID" value="KAJ4433125.1"/>
    <property type="molecule type" value="Genomic_DNA"/>
</dbReference>
<dbReference type="Proteomes" id="UP001148838">
    <property type="component" value="Unassembled WGS sequence"/>
</dbReference>
<proteinExistence type="predicted"/>
<keyword evidence="2" id="KW-1185">Reference proteome</keyword>
<name>A0ABQ8SI42_PERAM</name>